<dbReference type="PANTHER" id="PTHR45915">
    <property type="entry name" value="TRANSCRIPTION INTERMEDIARY FACTOR"/>
    <property type="match status" value="1"/>
</dbReference>
<keyword evidence="7" id="KW-0479">Metal-binding</keyword>
<dbReference type="FunFam" id="3.30.160.60:FF:000074">
    <property type="entry name" value="Tripartite motif containing 66"/>
    <property type="match status" value="1"/>
</dbReference>
<keyword evidence="13 20" id="KW-0175">Coiled coil</keyword>
<dbReference type="InterPro" id="IPR017907">
    <property type="entry name" value="Znf_RING_CS"/>
</dbReference>
<evidence type="ECO:0000256" key="13">
    <source>
        <dbReference type="ARBA" id="ARBA00023054"/>
    </source>
</evidence>
<keyword evidence="8" id="KW-0677">Repeat</keyword>
<keyword evidence="6" id="KW-0808">Transferase</keyword>
<dbReference type="SMART" id="SM00184">
    <property type="entry name" value="RING"/>
    <property type="match status" value="2"/>
</dbReference>
<evidence type="ECO:0000256" key="7">
    <source>
        <dbReference type="ARBA" id="ARBA00022723"/>
    </source>
</evidence>
<keyword evidence="9 18" id="KW-0863">Zinc-finger</keyword>
<evidence type="ECO:0000256" key="15">
    <source>
        <dbReference type="ARBA" id="ARBA00023125"/>
    </source>
</evidence>
<feature type="compositionally biased region" description="Basic and acidic residues" evidence="21">
    <location>
        <begin position="774"/>
        <end position="783"/>
    </location>
</feature>
<evidence type="ECO:0000256" key="20">
    <source>
        <dbReference type="SAM" id="Coils"/>
    </source>
</evidence>
<dbReference type="PROSITE" id="PS00518">
    <property type="entry name" value="ZF_RING_1"/>
    <property type="match status" value="1"/>
</dbReference>
<dbReference type="SMART" id="SM00249">
    <property type="entry name" value="PHD"/>
    <property type="match status" value="1"/>
</dbReference>
<dbReference type="SUPFAM" id="SSF47370">
    <property type="entry name" value="Bromodomain"/>
    <property type="match status" value="1"/>
</dbReference>
<evidence type="ECO:0000259" key="22">
    <source>
        <dbReference type="PROSITE" id="PS50014"/>
    </source>
</evidence>
<feature type="region of interest" description="Disordered" evidence="21">
    <location>
        <begin position="512"/>
        <end position="557"/>
    </location>
</feature>
<feature type="domain" description="PHD-type" evidence="23">
    <location>
        <begin position="560"/>
        <end position="607"/>
    </location>
</feature>
<organism evidence="25">
    <name type="scientific">Ursus maritimus</name>
    <name type="common">Polar bear</name>
    <name type="synonym">Thalarctos maritimus</name>
    <dbReference type="NCBI Taxonomy" id="29073"/>
    <lineage>
        <taxon>Eukaryota</taxon>
        <taxon>Metazoa</taxon>
        <taxon>Chordata</taxon>
        <taxon>Craniata</taxon>
        <taxon>Vertebrata</taxon>
        <taxon>Euteleostomi</taxon>
        <taxon>Mammalia</taxon>
        <taxon>Eutheria</taxon>
        <taxon>Laurasiatheria</taxon>
        <taxon>Carnivora</taxon>
        <taxon>Caniformia</taxon>
        <taxon>Ursidae</taxon>
        <taxon>Ursus</taxon>
    </lineage>
</organism>
<dbReference type="Gene3D" id="3.30.160.60">
    <property type="entry name" value="Classic Zinc Finger"/>
    <property type="match status" value="1"/>
</dbReference>
<evidence type="ECO:0000256" key="17">
    <source>
        <dbReference type="ARBA" id="ARBA00023242"/>
    </source>
</evidence>
<dbReference type="PROSITE" id="PS50119">
    <property type="entry name" value="ZF_BBOX"/>
    <property type="match status" value="2"/>
</dbReference>
<dbReference type="Gene3D" id="3.30.40.10">
    <property type="entry name" value="Zinc/RING finger domain, C3HC4 (zinc finger)"/>
    <property type="match status" value="2"/>
</dbReference>
<evidence type="ECO:0000256" key="6">
    <source>
        <dbReference type="ARBA" id="ARBA00022679"/>
    </source>
</evidence>
<dbReference type="FunFam" id="3.30.40.10:FF:000123">
    <property type="entry name" value="E3 ubiquitin-protein ligase TRIM33"/>
    <property type="match status" value="1"/>
</dbReference>
<feature type="region of interest" description="Disordered" evidence="21">
    <location>
        <begin position="439"/>
        <end position="492"/>
    </location>
</feature>
<feature type="domain" description="Bromo" evidence="22">
    <location>
        <begin position="647"/>
        <end position="719"/>
    </location>
</feature>
<dbReference type="CDD" id="cd19847">
    <property type="entry name" value="Bbox1_TIF1g_C-VI"/>
    <property type="match status" value="1"/>
</dbReference>
<dbReference type="CDD" id="cd05502">
    <property type="entry name" value="Bromo_tif1_like"/>
    <property type="match status" value="1"/>
</dbReference>
<dbReference type="SMART" id="SM00502">
    <property type="entry name" value="BBC"/>
    <property type="match status" value="1"/>
</dbReference>
<evidence type="ECO:0000256" key="18">
    <source>
        <dbReference type="PROSITE-ProRule" id="PRU00024"/>
    </source>
</evidence>
<name>A0A452U907_URSMA</name>
<feature type="compositionally biased region" description="Acidic residues" evidence="21">
    <location>
        <begin position="748"/>
        <end position="765"/>
    </location>
</feature>
<dbReference type="InterPro" id="IPR001841">
    <property type="entry name" value="Znf_RING"/>
</dbReference>
<dbReference type="Ensembl" id="ENSUMAT00000020405.1">
    <property type="protein sequence ID" value="ENSUMAP00000017264.1"/>
    <property type="gene ID" value="ENSUMAG00000011998.1"/>
</dbReference>
<dbReference type="GO" id="GO:0061630">
    <property type="term" value="F:ubiquitin protein ligase activity"/>
    <property type="evidence" value="ECO:0007669"/>
    <property type="project" value="UniProtKB-EC"/>
</dbReference>
<keyword evidence="16" id="KW-0804">Transcription</keyword>
<keyword evidence="5" id="KW-0678">Repressor</keyword>
<feature type="domain" description="B box-type" evidence="24">
    <location>
        <begin position="185"/>
        <end position="226"/>
    </location>
</feature>
<evidence type="ECO:0000256" key="8">
    <source>
        <dbReference type="ARBA" id="ARBA00022737"/>
    </source>
</evidence>
<dbReference type="PROSITE" id="PS50014">
    <property type="entry name" value="BROMODOMAIN_2"/>
    <property type="match status" value="1"/>
</dbReference>
<dbReference type="InterPro" id="IPR001965">
    <property type="entry name" value="Znf_PHD"/>
</dbReference>
<dbReference type="FunFam" id="1.20.920.10:FF:000024">
    <property type="entry name" value="Transcription intermediary factor 1-alpha"/>
    <property type="match status" value="1"/>
</dbReference>
<evidence type="ECO:0000256" key="1">
    <source>
        <dbReference type="ARBA" id="ARBA00000900"/>
    </source>
</evidence>
<feature type="compositionally biased region" description="Low complexity" evidence="21">
    <location>
        <begin position="440"/>
        <end position="492"/>
    </location>
</feature>
<keyword evidence="12" id="KW-0805">Transcription regulation</keyword>
<evidence type="ECO:0000313" key="25">
    <source>
        <dbReference type="Ensembl" id="ENSUMAP00000017264"/>
    </source>
</evidence>
<dbReference type="SUPFAM" id="SSF57903">
    <property type="entry name" value="FYVE/PHD zinc finger"/>
    <property type="match status" value="1"/>
</dbReference>
<dbReference type="GO" id="GO:0008270">
    <property type="term" value="F:zinc ion binding"/>
    <property type="evidence" value="ECO:0007669"/>
    <property type="project" value="UniProtKB-KW"/>
</dbReference>
<accession>A0A452U907</accession>
<dbReference type="Gene3D" id="1.20.920.10">
    <property type="entry name" value="Bromodomain-like"/>
    <property type="match status" value="1"/>
</dbReference>
<evidence type="ECO:0000256" key="11">
    <source>
        <dbReference type="ARBA" id="ARBA00022833"/>
    </source>
</evidence>
<evidence type="ECO:0000256" key="10">
    <source>
        <dbReference type="ARBA" id="ARBA00022786"/>
    </source>
</evidence>
<dbReference type="InterPro" id="IPR000315">
    <property type="entry name" value="Znf_B-box"/>
</dbReference>
<keyword evidence="17" id="KW-0539">Nucleus</keyword>
<keyword evidence="14 19" id="KW-0103">Bromodomain</keyword>
<feature type="coiled-coil region" evidence="20">
    <location>
        <begin position="223"/>
        <end position="304"/>
    </location>
</feature>
<evidence type="ECO:0000259" key="24">
    <source>
        <dbReference type="PROSITE" id="PS50119"/>
    </source>
</evidence>
<evidence type="ECO:0000256" key="14">
    <source>
        <dbReference type="ARBA" id="ARBA00023117"/>
    </source>
</evidence>
<gene>
    <name evidence="25" type="primary">TRIM33</name>
</gene>
<dbReference type="EC" id="2.3.2.27" evidence="4"/>
<dbReference type="InterPro" id="IPR019787">
    <property type="entry name" value="Znf_PHD-finger"/>
</dbReference>
<keyword evidence="10" id="KW-0833">Ubl conjugation pathway</keyword>
<feature type="region of interest" description="Disordered" evidence="21">
    <location>
        <begin position="1"/>
        <end position="36"/>
    </location>
</feature>
<evidence type="ECO:0000256" key="21">
    <source>
        <dbReference type="SAM" id="MobiDB-lite"/>
    </source>
</evidence>
<dbReference type="InterPro" id="IPR001487">
    <property type="entry name" value="Bromodomain"/>
</dbReference>
<proteinExistence type="predicted"/>
<dbReference type="CDD" id="cd15624">
    <property type="entry name" value="PHD_TIF1gamma"/>
    <property type="match status" value="1"/>
</dbReference>
<protein>
    <recommendedName>
        <fullName evidence="4">RING-type E3 ubiquitin transferase</fullName>
        <ecNumber evidence="4">2.3.2.27</ecNumber>
    </recommendedName>
</protein>
<feature type="region of interest" description="Disordered" evidence="21">
    <location>
        <begin position="746"/>
        <end position="783"/>
    </location>
</feature>
<dbReference type="AlphaFoldDB" id="A0A452U907"/>
<dbReference type="SMART" id="SM00336">
    <property type="entry name" value="BBOX"/>
    <property type="match status" value="2"/>
</dbReference>
<comment type="subcellular location">
    <subcellularLocation>
        <location evidence="2">Nucleus</location>
    </subcellularLocation>
</comment>
<dbReference type="InterPro" id="IPR011011">
    <property type="entry name" value="Znf_FYVE_PHD"/>
</dbReference>
<dbReference type="Pfam" id="PF00628">
    <property type="entry name" value="PHD"/>
    <property type="match status" value="1"/>
</dbReference>
<dbReference type="PANTHER" id="PTHR45915:SF3">
    <property type="entry name" value="E3 UBIQUITIN-PROTEIN LIGASE TRIM33"/>
    <property type="match status" value="1"/>
</dbReference>
<dbReference type="Pfam" id="PF00643">
    <property type="entry name" value="zf-B_box"/>
    <property type="match status" value="1"/>
</dbReference>
<evidence type="ECO:0000256" key="5">
    <source>
        <dbReference type="ARBA" id="ARBA00022491"/>
    </source>
</evidence>
<sequence length="783" mass="88313">FHGSPEAQPPKGTQPVKAPSPRSSAPQSQQATTFDPAATEVRAETRDLFSLFLPKLLPCLHSFCLRCLPEPERQLSVPIPGGSNGDIQQVGVIRCPVCRQECRQIDLVDNYFVKDTSEAPSSSDEKSEQVCTSCEDNASAVGFCVECGEWLCKTCIEAHQRVKFTKDHLIRKKEDVSESVGASGQRPVFCPVHKQEQLKLFCETCDRLTCRDCQLLEHKEHRYQFLEEAFQNQKGAIENLLAKLLEKKNYVHFAATQVQNRIKEVNETNKRVEQEIKVAIFTLINEINKKGKSLLQQLENVTKERQMKLLQQQNDITGLSRQVKHVMNFTNWAIASGSSTALLYSKRLITFQLRHILKARCDPVPAANGAIRFHCDPTFWAKNVVNLGNLVIESKPAPGYTPNVVVGQVPPGTNHISKTPGQINLAQLRLQHMQQQVYAQKHQQLQQMRMQQPPAPVSTTTTTTQQHPRQAAPQMLQQQLSSPESSLTPPLSTNLHLESELDALASLENHVKTEPADTNESCKQSGLSSLVNGKSPIRSLVHRSSRIGGDGNSKDDDPNEDWCAVCQNGGDLLCCEKCPKVFHLTCHVPTLLSFPSGDWICTFCRDIGKPEVEYDCDNLQHSKKGKTAQGLSPVDQRKCERLLLYLYCHELSIEFQEPVPASIPNYYKIIKKPMDLSTVKKKLQKKHSQHYQIPDDFVADVRLIFKNCERFNEADSEVAQAGKAVALYFEDKLTEIYSDRTFAPLPEFEQEEDDGEVTEDSDEDFIQPRRKRLKSDERPVHIK</sequence>
<dbReference type="SMART" id="SM00297">
    <property type="entry name" value="BROMO"/>
    <property type="match status" value="1"/>
</dbReference>
<dbReference type="SUPFAM" id="SSF57845">
    <property type="entry name" value="B-box zinc-binding domain"/>
    <property type="match status" value="1"/>
</dbReference>
<dbReference type="GeneTree" id="ENSGT00940000156361"/>
<dbReference type="InterPro" id="IPR019786">
    <property type="entry name" value="Zinc_finger_PHD-type_CS"/>
</dbReference>
<evidence type="ECO:0000256" key="4">
    <source>
        <dbReference type="ARBA" id="ARBA00012483"/>
    </source>
</evidence>
<dbReference type="Pfam" id="PF00439">
    <property type="entry name" value="Bromodomain"/>
    <property type="match status" value="1"/>
</dbReference>
<feature type="domain" description="B box-type" evidence="24">
    <location>
        <begin position="126"/>
        <end position="173"/>
    </location>
</feature>
<dbReference type="SUPFAM" id="SSF57850">
    <property type="entry name" value="RING/U-box"/>
    <property type="match status" value="1"/>
</dbReference>
<keyword evidence="15" id="KW-0238">DNA-binding</keyword>
<feature type="compositionally biased region" description="Polar residues" evidence="21">
    <location>
        <begin position="516"/>
        <end position="532"/>
    </location>
</feature>
<comment type="catalytic activity">
    <reaction evidence="1">
        <text>S-ubiquitinyl-[E2 ubiquitin-conjugating enzyme]-L-cysteine + [acceptor protein]-L-lysine = [E2 ubiquitin-conjugating enzyme]-L-cysteine + N(6)-ubiquitinyl-[acceptor protein]-L-lysine.</text>
        <dbReference type="EC" id="2.3.2.27"/>
    </reaction>
</comment>
<dbReference type="PROSITE" id="PS50016">
    <property type="entry name" value="ZF_PHD_2"/>
    <property type="match status" value="1"/>
</dbReference>
<dbReference type="InterPro" id="IPR003649">
    <property type="entry name" value="Bbox_C"/>
</dbReference>
<dbReference type="PROSITE" id="PS01359">
    <property type="entry name" value="ZF_PHD_1"/>
    <property type="match status" value="1"/>
</dbReference>
<dbReference type="InterPro" id="IPR036427">
    <property type="entry name" value="Bromodomain-like_sf"/>
</dbReference>
<dbReference type="GO" id="GO:0003677">
    <property type="term" value="F:DNA binding"/>
    <property type="evidence" value="ECO:0007669"/>
    <property type="project" value="UniProtKB-KW"/>
</dbReference>
<evidence type="ECO:0000256" key="3">
    <source>
        <dbReference type="ARBA" id="ARBA00004906"/>
    </source>
</evidence>
<evidence type="ECO:0000256" key="12">
    <source>
        <dbReference type="ARBA" id="ARBA00023015"/>
    </source>
</evidence>
<keyword evidence="11" id="KW-0862">Zinc</keyword>
<evidence type="ECO:0000259" key="23">
    <source>
        <dbReference type="PROSITE" id="PS50016"/>
    </source>
</evidence>
<evidence type="ECO:0000256" key="2">
    <source>
        <dbReference type="ARBA" id="ARBA00004123"/>
    </source>
</evidence>
<evidence type="ECO:0000256" key="16">
    <source>
        <dbReference type="ARBA" id="ARBA00023163"/>
    </source>
</evidence>
<dbReference type="GO" id="GO:0031981">
    <property type="term" value="C:nuclear lumen"/>
    <property type="evidence" value="ECO:0007669"/>
    <property type="project" value="UniProtKB-ARBA"/>
</dbReference>
<evidence type="ECO:0000256" key="9">
    <source>
        <dbReference type="ARBA" id="ARBA00022771"/>
    </source>
</evidence>
<feature type="compositionally biased region" description="Low complexity" evidence="21">
    <location>
        <begin position="19"/>
        <end position="31"/>
    </location>
</feature>
<evidence type="ECO:0000256" key="19">
    <source>
        <dbReference type="PROSITE-ProRule" id="PRU00035"/>
    </source>
</evidence>
<comment type="pathway">
    <text evidence="3">Protein modification; protein ubiquitination.</text>
</comment>
<reference evidence="25" key="1">
    <citation type="submission" date="2019-03" db="UniProtKB">
        <authorList>
            <consortium name="Ensembl"/>
        </authorList>
    </citation>
    <scope>IDENTIFICATION</scope>
</reference>
<dbReference type="GO" id="GO:0000785">
    <property type="term" value="C:chromatin"/>
    <property type="evidence" value="ECO:0007669"/>
    <property type="project" value="TreeGrafter"/>
</dbReference>
<dbReference type="InterPro" id="IPR013083">
    <property type="entry name" value="Znf_RING/FYVE/PHD"/>
</dbReference>